<keyword evidence="12" id="KW-0966">Cell projection</keyword>
<keyword evidence="11" id="KW-0472">Membrane</keyword>
<evidence type="ECO:0000256" key="12">
    <source>
        <dbReference type="ARBA" id="ARBA00023273"/>
    </source>
</evidence>
<dbReference type="AlphaFoldDB" id="A0A402CL59"/>
<comment type="catalytic activity">
    <reaction evidence="21">
        <text>decanoyl-CoA + H2O = decanoate + CoA + H(+)</text>
        <dbReference type="Rhea" id="RHEA:40059"/>
        <dbReference type="ChEBI" id="CHEBI:15377"/>
        <dbReference type="ChEBI" id="CHEBI:15378"/>
        <dbReference type="ChEBI" id="CHEBI:27689"/>
        <dbReference type="ChEBI" id="CHEBI:57287"/>
        <dbReference type="ChEBI" id="CHEBI:61430"/>
    </reaction>
    <physiologicalReaction direction="left-to-right" evidence="21">
        <dbReference type="Rhea" id="RHEA:40060"/>
    </physiologicalReaction>
</comment>
<dbReference type="Proteomes" id="UP000287519">
    <property type="component" value="Unassembled WGS sequence"/>
</dbReference>
<comment type="caution">
    <text evidence="25">The sequence shown here is derived from an EMBL/GenBank/DDBJ whole genome shotgun (WGS) entry which is preliminary data.</text>
</comment>
<evidence type="ECO:0000256" key="16">
    <source>
        <dbReference type="ARBA" id="ARBA00038848"/>
    </source>
</evidence>
<dbReference type="Gene3D" id="3.10.129.10">
    <property type="entry name" value="Hotdog Thioesterase"/>
    <property type="match status" value="1"/>
</dbReference>
<keyword evidence="4" id="KW-1003">Cell membrane</keyword>
<evidence type="ECO:0000256" key="8">
    <source>
        <dbReference type="ARBA" id="ARBA00022832"/>
    </source>
</evidence>
<evidence type="ECO:0000256" key="22">
    <source>
        <dbReference type="ARBA" id="ARBA00048074"/>
    </source>
</evidence>
<dbReference type="InterPro" id="IPR006683">
    <property type="entry name" value="Thioestr_dom"/>
</dbReference>
<protein>
    <recommendedName>
        <fullName evidence="17">Acyl-coenzyme A thioesterase THEM4</fullName>
        <ecNumber evidence="16">3.1.2.2</ecNumber>
    </recommendedName>
    <alternativeName>
        <fullName evidence="18">Thioesterase superfamily member 4</fullName>
    </alternativeName>
</protein>
<dbReference type="InterPro" id="IPR052365">
    <property type="entry name" value="THEM4/THEM5_acyl-CoA_thioest"/>
</dbReference>
<name>A0A402CL59_RHOWR</name>
<evidence type="ECO:0000256" key="2">
    <source>
        <dbReference type="ARBA" id="ARBA00004496"/>
    </source>
</evidence>
<evidence type="ECO:0000256" key="9">
    <source>
        <dbReference type="ARBA" id="ARBA00022946"/>
    </source>
</evidence>
<dbReference type="PANTHER" id="PTHR12418:SF19">
    <property type="entry name" value="ACYL-COENZYME A THIOESTERASE THEM4"/>
    <property type="match status" value="1"/>
</dbReference>
<keyword evidence="9" id="KW-0809">Transit peptide</keyword>
<comment type="similarity">
    <text evidence="15">Belongs to the THEM4/THEM5 thioesterase family.</text>
</comment>
<evidence type="ECO:0000256" key="21">
    <source>
        <dbReference type="ARBA" id="ARBA00047969"/>
    </source>
</evidence>
<comment type="catalytic activity">
    <reaction evidence="13">
        <text>(5Z,8Z,11Z,14Z)-eicosatetraenoyl-CoA + H2O = (5Z,8Z,11Z,14Z)-eicosatetraenoate + CoA + H(+)</text>
        <dbReference type="Rhea" id="RHEA:40151"/>
        <dbReference type="ChEBI" id="CHEBI:15377"/>
        <dbReference type="ChEBI" id="CHEBI:15378"/>
        <dbReference type="ChEBI" id="CHEBI:32395"/>
        <dbReference type="ChEBI" id="CHEBI:57287"/>
        <dbReference type="ChEBI" id="CHEBI:57368"/>
    </reaction>
    <physiologicalReaction direction="left-to-right" evidence="13">
        <dbReference type="Rhea" id="RHEA:40152"/>
    </physiologicalReaction>
</comment>
<keyword evidence="26" id="KW-1185">Reference proteome</keyword>
<evidence type="ECO:0000256" key="15">
    <source>
        <dbReference type="ARBA" id="ARBA00038456"/>
    </source>
</evidence>
<keyword evidence="5" id="KW-0963">Cytoplasm</keyword>
<comment type="catalytic activity">
    <reaction evidence="20">
        <text>hexadecanoyl-CoA + H2O = hexadecanoate + CoA + H(+)</text>
        <dbReference type="Rhea" id="RHEA:16645"/>
        <dbReference type="ChEBI" id="CHEBI:7896"/>
        <dbReference type="ChEBI" id="CHEBI:15377"/>
        <dbReference type="ChEBI" id="CHEBI:15378"/>
        <dbReference type="ChEBI" id="CHEBI:57287"/>
        <dbReference type="ChEBI" id="CHEBI:57379"/>
        <dbReference type="EC" id="3.1.2.2"/>
    </reaction>
    <physiologicalReaction direction="left-to-right" evidence="20">
        <dbReference type="Rhea" id="RHEA:16646"/>
    </physiologicalReaction>
</comment>
<dbReference type="GO" id="GO:0006631">
    <property type="term" value="P:fatty acid metabolic process"/>
    <property type="evidence" value="ECO:0007669"/>
    <property type="project" value="UniProtKB-KW"/>
</dbReference>
<dbReference type="Gene3D" id="1.20.58.350">
    <property type="entry name" value="Thioesterase/thiol ester dehydrase-isomerase"/>
    <property type="match status" value="1"/>
</dbReference>
<dbReference type="EMBL" id="BHYM01000092">
    <property type="protein sequence ID" value="GCE44313.1"/>
    <property type="molecule type" value="Genomic_DNA"/>
</dbReference>
<comment type="catalytic activity">
    <reaction evidence="22">
        <text>dodecanoyl-CoA + H2O = dodecanoate + CoA + H(+)</text>
        <dbReference type="Rhea" id="RHEA:30135"/>
        <dbReference type="ChEBI" id="CHEBI:15377"/>
        <dbReference type="ChEBI" id="CHEBI:15378"/>
        <dbReference type="ChEBI" id="CHEBI:18262"/>
        <dbReference type="ChEBI" id="CHEBI:57287"/>
        <dbReference type="ChEBI" id="CHEBI:57375"/>
    </reaction>
    <physiologicalReaction direction="left-to-right" evidence="22">
        <dbReference type="Rhea" id="RHEA:30136"/>
    </physiologicalReaction>
</comment>
<gene>
    <name evidence="25" type="ORF">Rhow_008734</name>
</gene>
<evidence type="ECO:0000256" key="11">
    <source>
        <dbReference type="ARBA" id="ARBA00023136"/>
    </source>
</evidence>
<dbReference type="EC" id="3.1.2.2" evidence="16"/>
<evidence type="ECO:0000256" key="23">
    <source>
        <dbReference type="ARBA" id="ARBA00048180"/>
    </source>
</evidence>
<comment type="catalytic activity">
    <reaction evidence="14">
        <text>(9Z)-octadecenoyl-CoA + H2O = (9Z)-octadecenoate + CoA + H(+)</text>
        <dbReference type="Rhea" id="RHEA:40139"/>
        <dbReference type="ChEBI" id="CHEBI:15377"/>
        <dbReference type="ChEBI" id="CHEBI:15378"/>
        <dbReference type="ChEBI" id="CHEBI:30823"/>
        <dbReference type="ChEBI" id="CHEBI:57287"/>
        <dbReference type="ChEBI" id="CHEBI:57387"/>
    </reaction>
    <physiologicalReaction direction="left-to-right" evidence="14">
        <dbReference type="Rhea" id="RHEA:40140"/>
    </physiologicalReaction>
</comment>
<proteinExistence type="inferred from homology"/>
<evidence type="ECO:0000256" key="19">
    <source>
        <dbReference type="ARBA" id="ARBA00047588"/>
    </source>
</evidence>
<reference evidence="25 26" key="1">
    <citation type="submission" date="2018-11" db="EMBL/GenBank/DDBJ databases">
        <title>Microbial catabolism of amino acid.</title>
        <authorList>
            <person name="Hibi M."/>
            <person name="Ogawa J."/>
        </authorList>
    </citation>
    <scope>NUCLEOTIDE SEQUENCE [LARGE SCALE GENOMIC DNA]</scope>
    <source>
        <strain evidence="25 26">C31-06</strain>
    </source>
</reference>
<evidence type="ECO:0000256" key="5">
    <source>
        <dbReference type="ARBA" id="ARBA00022490"/>
    </source>
</evidence>
<evidence type="ECO:0000256" key="20">
    <source>
        <dbReference type="ARBA" id="ARBA00047734"/>
    </source>
</evidence>
<dbReference type="PANTHER" id="PTHR12418">
    <property type="entry name" value="ACYL-COENZYME A THIOESTERASE THEM4"/>
    <property type="match status" value="1"/>
</dbReference>
<dbReference type="Pfam" id="PF03061">
    <property type="entry name" value="4HBT"/>
    <property type="match status" value="1"/>
</dbReference>
<evidence type="ECO:0000256" key="3">
    <source>
        <dbReference type="ARBA" id="ARBA00004632"/>
    </source>
</evidence>
<keyword evidence="8" id="KW-0276">Fatty acid metabolism</keyword>
<evidence type="ECO:0000256" key="1">
    <source>
        <dbReference type="ARBA" id="ARBA00004170"/>
    </source>
</evidence>
<dbReference type="InterPro" id="IPR029069">
    <property type="entry name" value="HotDog_dom_sf"/>
</dbReference>
<sequence>MTTESLDALFAAAVEQQSDTPDAVADAADAVRRTLTAVLRTRRDLPGLTDIAARVHALADDLGKRAEPARDRVERMWNGESGGARHSPVSGTRNAAALPVFWERREDGSVEGRATFTVAYQGPAGFVHGGVSALILDVGLAVANRHAGTAGMTAGLTIRYHRPTPLYRELEIAAWRESIEGRKIRSRGEIRVDGEVCVSAEGLFVAPRSGVSDGDN</sequence>
<dbReference type="GO" id="GO:0016787">
    <property type="term" value="F:hydrolase activity"/>
    <property type="evidence" value="ECO:0007669"/>
    <property type="project" value="UniProtKB-KW"/>
</dbReference>
<dbReference type="GO" id="GO:0005737">
    <property type="term" value="C:cytoplasm"/>
    <property type="evidence" value="ECO:0007669"/>
    <property type="project" value="UniProtKB-SubCell"/>
</dbReference>
<accession>A0A402CL59</accession>
<evidence type="ECO:0000256" key="18">
    <source>
        <dbReference type="ARBA" id="ARBA00043210"/>
    </source>
</evidence>
<evidence type="ECO:0000256" key="14">
    <source>
        <dbReference type="ARBA" id="ARBA00037002"/>
    </source>
</evidence>
<comment type="catalytic activity">
    <reaction evidence="19">
        <text>octanoyl-CoA + H2O = octanoate + CoA + H(+)</text>
        <dbReference type="Rhea" id="RHEA:30143"/>
        <dbReference type="ChEBI" id="CHEBI:15377"/>
        <dbReference type="ChEBI" id="CHEBI:15378"/>
        <dbReference type="ChEBI" id="CHEBI:25646"/>
        <dbReference type="ChEBI" id="CHEBI:57287"/>
        <dbReference type="ChEBI" id="CHEBI:57386"/>
    </reaction>
    <physiologicalReaction direction="left-to-right" evidence="19">
        <dbReference type="Rhea" id="RHEA:30144"/>
    </physiologicalReaction>
</comment>
<dbReference type="GO" id="GO:0016020">
    <property type="term" value="C:membrane"/>
    <property type="evidence" value="ECO:0007669"/>
    <property type="project" value="UniProtKB-SubCell"/>
</dbReference>
<comment type="subcellular location">
    <subcellularLocation>
        <location evidence="3">Cell projection</location>
        <location evidence="3">Ruffle membrane</location>
    </subcellularLocation>
    <subcellularLocation>
        <location evidence="2">Cytoplasm</location>
    </subcellularLocation>
    <subcellularLocation>
        <location evidence="1">Membrane</location>
        <topology evidence="1">Peripheral membrane protein</topology>
    </subcellularLocation>
</comment>
<feature type="domain" description="Thioesterase" evidence="24">
    <location>
        <begin position="125"/>
        <end position="195"/>
    </location>
</feature>
<evidence type="ECO:0000256" key="6">
    <source>
        <dbReference type="ARBA" id="ARBA00022703"/>
    </source>
</evidence>
<evidence type="ECO:0000256" key="13">
    <source>
        <dbReference type="ARBA" id="ARBA00035852"/>
    </source>
</evidence>
<evidence type="ECO:0000313" key="25">
    <source>
        <dbReference type="EMBL" id="GCE44313.1"/>
    </source>
</evidence>
<evidence type="ECO:0000256" key="7">
    <source>
        <dbReference type="ARBA" id="ARBA00022801"/>
    </source>
</evidence>
<evidence type="ECO:0000313" key="26">
    <source>
        <dbReference type="Proteomes" id="UP000287519"/>
    </source>
</evidence>
<evidence type="ECO:0000256" key="4">
    <source>
        <dbReference type="ARBA" id="ARBA00022475"/>
    </source>
</evidence>
<evidence type="ECO:0000259" key="24">
    <source>
        <dbReference type="Pfam" id="PF03061"/>
    </source>
</evidence>
<organism evidence="25 26">
    <name type="scientific">Rhodococcus wratislaviensis</name>
    <name type="common">Tsukamurella wratislaviensis</name>
    <dbReference type="NCBI Taxonomy" id="44752"/>
    <lineage>
        <taxon>Bacteria</taxon>
        <taxon>Bacillati</taxon>
        <taxon>Actinomycetota</taxon>
        <taxon>Actinomycetes</taxon>
        <taxon>Mycobacteriales</taxon>
        <taxon>Nocardiaceae</taxon>
        <taxon>Rhodococcus</taxon>
    </lineage>
</organism>
<evidence type="ECO:0000256" key="10">
    <source>
        <dbReference type="ARBA" id="ARBA00023098"/>
    </source>
</evidence>
<dbReference type="SUPFAM" id="SSF54637">
    <property type="entry name" value="Thioesterase/thiol ester dehydrase-isomerase"/>
    <property type="match status" value="1"/>
</dbReference>
<evidence type="ECO:0000256" key="17">
    <source>
        <dbReference type="ARBA" id="ARBA00040123"/>
    </source>
</evidence>
<dbReference type="RefSeq" id="WP_225858492.1">
    <property type="nucleotide sequence ID" value="NZ_BHYM01000092.1"/>
</dbReference>
<keyword evidence="6" id="KW-0053">Apoptosis</keyword>
<keyword evidence="7" id="KW-0378">Hydrolase</keyword>
<comment type="catalytic activity">
    <reaction evidence="23">
        <text>tetradecanoyl-CoA + H2O = tetradecanoate + CoA + H(+)</text>
        <dbReference type="Rhea" id="RHEA:40119"/>
        <dbReference type="ChEBI" id="CHEBI:15377"/>
        <dbReference type="ChEBI" id="CHEBI:15378"/>
        <dbReference type="ChEBI" id="CHEBI:30807"/>
        <dbReference type="ChEBI" id="CHEBI:57287"/>
        <dbReference type="ChEBI" id="CHEBI:57385"/>
    </reaction>
    <physiologicalReaction direction="left-to-right" evidence="23">
        <dbReference type="Rhea" id="RHEA:40120"/>
    </physiologicalReaction>
</comment>
<keyword evidence="10" id="KW-0443">Lipid metabolism</keyword>
<dbReference type="CDD" id="cd03443">
    <property type="entry name" value="PaaI_thioesterase"/>
    <property type="match status" value="1"/>
</dbReference>